<proteinExistence type="predicted"/>
<dbReference type="OrthoDB" id="5471843at2"/>
<evidence type="ECO:0000313" key="1">
    <source>
        <dbReference type="EMBL" id="SNR61803.1"/>
    </source>
</evidence>
<accession>A0A238XTM5</accession>
<dbReference type="EMBL" id="FZOC01000001">
    <property type="protein sequence ID" value="SNR61803.1"/>
    <property type="molecule type" value="Genomic_DNA"/>
</dbReference>
<dbReference type="Proteomes" id="UP000198324">
    <property type="component" value="Unassembled WGS sequence"/>
</dbReference>
<dbReference type="RefSeq" id="WP_089271160.1">
    <property type="nucleotide sequence ID" value="NZ_FZOC01000001.1"/>
</dbReference>
<organism evidence="1 2">
    <name type="scientific">Humidesulfovibrio mexicanus</name>
    <dbReference type="NCBI Taxonomy" id="147047"/>
    <lineage>
        <taxon>Bacteria</taxon>
        <taxon>Pseudomonadati</taxon>
        <taxon>Thermodesulfobacteriota</taxon>
        <taxon>Desulfovibrionia</taxon>
        <taxon>Desulfovibrionales</taxon>
        <taxon>Desulfovibrionaceae</taxon>
        <taxon>Humidesulfovibrio</taxon>
    </lineage>
</organism>
<gene>
    <name evidence="1" type="ORF">SAMN04488503_0392</name>
</gene>
<dbReference type="AlphaFoldDB" id="A0A238XTM5"/>
<protein>
    <submittedName>
        <fullName evidence="1">Uncharacterized protein</fullName>
    </submittedName>
</protein>
<reference evidence="1 2" key="1">
    <citation type="submission" date="2017-06" db="EMBL/GenBank/DDBJ databases">
        <authorList>
            <person name="Kim H.J."/>
            <person name="Triplett B.A."/>
        </authorList>
    </citation>
    <scope>NUCLEOTIDE SEQUENCE [LARGE SCALE GENOMIC DNA]</scope>
    <source>
        <strain evidence="1 2">DSM 13116</strain>
    </source>
</reference>
<sequence>MRIGGYGTGGFRQDGGRDRAASFRARHSIGQRIKGRILRKEPNGLYWILAGGEELLARLEVQAEPGNELLFVVRALTPEIMLQALPEGMSAADLPGLVQRFRAAREVFEIQDSQLLSGLVGLPPVTAARVEAFRAALAQNDAASKRLADVLRLLGQVNALLPPDASRTAAYEPWLLPQARRQEAIRTASGGLRLSAVDAAAGEMELTASPTEAGIKLLFSAERPDAATAMLAEVATLLCGEPVLSANVTGPTRLRPNPLGGVLAELFGTCPSWSSGGLNTRV</sequence>
<name>A0A238XTM5_9BACT</name>
<evidence type="ECO:0000313" key="2">
    <source>
        <dbReference type="Proteomes" id="UP000198324"/>
    </source>
</evidence>
<keyword evidence="2" id="KW-1185">Reference proteome</keyword>